<sequence length="78" mass="8743">MKNVLFFDAMLTPKIITAVYWICLLGIVVIGIGVMIHGQFLAGLVGIIIVGVFTRVCFEMVIIAFKNNEYLRRIAEKP</sequence>
<reference evidence="2 3" key="1">
    <citation type="submission" date="2024-09" db="EMBL/GenBank/DDBJ databases">
        <authorList>
            <person name="Sun Q."/>
            <person name="Mori K."/>
        </authorList>
    </citation>
    <scope>NUCLEOTIDE SEQUENCE [LARGE SCALE GENOMIC DNA]</scope>
    <source>
        <strain evidence="2 3">CCM 8626</strain>
    </source>
</reference>
<dbReference type="EMBL" id="JBHLXG010000004">
    <property type="protein sequence ID" value="MFC0226102.1"/>
    <property type="molecule type" value="Genomic_DNA"/>
</dbReference>
<dbReference type="Pfam" id="PF14110">
    <property type="entry name" value="DUF4282"/>
    <property type="match status" value="1"/>
</dbReference>
<dbReference type="Proteomes" id="UP001589792">
    <property type="component" value="Unassembled WGS sequence"/>
</dbReference>
<gene>
    <name evidence="2" type="ORF">ACFFJ3_06235</name>
</gene>
<dbReference type="InterPro" id="IPR025557">
    <property type="entry name" value="DUF4282"/>
</dbReference>
<keyword evidence="1" id="KW-1133">Transmembrane helix</keyword>
<keyword evidence="3" id="KW-1185">Reference proteome</keyword>
<feature type="transmembrane region" description="Helical" evidence="1">
    <location>
        <begin position="42"/>
        <end position="65"/>
    </location>
</feature>
<evidence type="ECO:0000256" key="1">
    <source>
        <dbReference type="SAM" id="Phobius"/>
    </source>
</evidence>
<organism evidence="2 3">
    <name type="scientific">Serratia aquatilis</name>
    <dbReference type="NCBI Taxonomy" id="1737515"/>
    <lineage>
        <taxon>Bacteria</taxon>
        <taxon>Pseudomonadati</taxon>
        <taxon>Pseudomonadota</taxon>
        <taxon>Gammaproteobacteria</taxon>
        <taxon>Enterobacterales</taxon>
        <taxon>Yersiniaceae</taxon>
        <taxon>Serratia</taxon>
    </lineage>
</organism>
<accession>A0ABV6EAS9</accession>
<proteinExistence type="predicted"/>
<keyword evidence="1" id="KW-0472">Membrane</keyword>
<comment type="caution">
    <text evidence="2">The sequence shown here is derived from an EMBL/GenBank/DDBJ whole genome shotgun (WGS) entry which is preliminary data.</text>
</comment>
<name>A0ABV6EAS9_9GAMM</name>
<protein>
    <submittedName>
        <fullName evidence="2">DUF4282 domain-containing protein</fullName>
    </submittedName>
</protein>
<keyword evidence="1" id="KW-0812">Transmembrane</keyword>
<evidence type="ECO:0000313" key="3">
    <source>
        <dbReference type="Proteomes" id="UP001589792"/>
    </source>
</evidence>
<evidence type="ECO:0000313" key="2">
    <source>
        <dbReference type="EMBL" id="MFC0226102.1"/>
    </source>
</evidence>
<dbReference type="RefSeq" id="WP_380673800.1">
    <property type="nucleotide sequence ID" value="NZ_CP173186.1"/>
</dbReference>
<feature type="transmembrane region" description="Helical" evidence="1">
    <location>
        <begin position="15"/>
        <end position="36"/>
    </location>
</feature>